<name>A0A099HZB5_CLOIN</name>
<dbReference type="GO" id="GO:0004521">
    <property type="term" value="F:RNA endonuclease activity"/>
    <property type="evidence" value="ECO:0007669"/>
    <property type="project" value="TreeGrafter"/>
</dbReference>
<reference evidence="3 4" key="1">
    <citation type="submission" date="2014-08" db="EMBL/GenBank/DDBJ databases">
        <title>Clostridium innocuum, an unnegligible vancomycin-resistant pathogen causing extra-intestinal infections.</title>
        <authorList>
            <person name="Feng Y."/>
            <person name="Chiu C.-H."/>
        </authorList>
    </citation>
    <scope>NUCLEOTIDE SEQUENCE [LARGE SCALE GENOMIC DNA]</scope>
    <source>
        <strain evidence="3 4">AN88</strain>
    </source>
</reference>
<sequence length="176" mass="19844">MARTYRRGDLYYADLNQCVGSEQEGNRPVVIIQNDIGNKHSPTVIVAAITSQNPSKGVLPTHCYLGAESGLERPSIILLEQLRTIDKRRLGHYIGRLSQKRIEEMDRALMVSLDLFCQESKTTIISLCGVCVSNFRNTGAYYLCRLDPGQIKKEVCTYCNQRRGFDYVMMKKGSDG</sequence>
<dbReference type="Pfam" id="PF02452">
    <property type="entry name" value="PemK_toxin"/>
    <property type="match status" value="1"/>
</dbReference>
<comment type="similarity">
    <text evidence="1">Belongs to the PemK/MazF family.</text>
</comment>
<proteinExistence type="inferred from homology"/>
<dbReference type="Proteomes" id="UP000030008">
    <property type="component" value="Unassembled WGS sequence"/>
</dbReference>
<evidence type="ECO:0000256" key="1">
    <source>
        <dbReference type="ARBA" id="ARBA00007521"/>
    </source>
</evidence>
<dbReference type="RefSeq" id="WP_015535460.1">
    <property type="nucleotide sequence ID" value="NZ_JQIF01000143.1"/>
</dbReference>
<dbReference type="PANTHER" id="PTHR33988">
    <property type="entry name" value="ENDORIBONUCLEASE MAZF-RELATED"/>
    <property type="match status" value="1"/>
</dbReference>
<dbReference type="SUPFAM" id="SSF50118">
    <property type="entry name" value="Cell growth inhibitor/plasmid maintenance toxic component"/>
    <property type="match status" value="1"/>
</dbReference>
<dbReference type="Gene3D" id="2.30.30.110">
    <property type="match status" value="1"/>
</dbReference>
<dbReference type="InterPro" id="IPR003477">
    <property type="entry name" value="PemK-like"/>
</dbReference>
<dbReference type="GO" id="GO:0003677">
    <property type="term" value="F:DNA binding"/>
    <property type="evidence" value="ECO:0007669"/>
    <property type="project" value="InterPro"/>
</dbReference>
<keyword evidence="2" id="KW-1277">Toxin-antitoxin system</keyword>
<dbReference type="InterPro" id="IPR011067">
    <property type="entry name" value="Plasmid_toxin/cell-grow_inhib"/>
</dbReference>
<evidence type="ECO:0000313" key="4">
    <source>
        <dbReference type="Proteomes" id="UP000030008"/>
    </source>
</evidence>
<dbReference type="GO" id="GO:0006402">
    <property type="term" value="P:mRNA catabolic process"/>
    <property type="evidence" value="ECO:0007669"/>
    <property type="project" value="TreeGrafter"/>
</dbReference>
<evidence type="ECO:0000256" key="2">
    <source>
        <dbReference type="ARBA" id="ARBA00022649"/>
    </source>
</evidence>
<gene>
    <name evidence="3" type="ORF">CIAN88_22355</name>
</gene>
<comment type="caution">
    <text evidence="3">The sequence shown here is derived from an EMBL/GenBank/DDBJ whole genome shotgun (WGS) entry which is preliminary data.</text>
</comment>
<protein>
    <submittedName>
        <fullName evidence="3">Growth inhibitor</fullName>
    </submittedName>
</protein>
<dbReference type="AlphaFoldDB" id="A0A099HZB5"/>
<organism evidence="3 4">
    <name type="scientific">Clostridium innocuum</name>
    <dbReference type="NCBI Taxonomy" id="1522"/>
    <lineage>
        <taxon>Bacteria</taxon>
        <taxon>Bacillati</taxon>
        <taxon>Bacillota</taxon>
        <taxon>Clostridia</taxon>
        <taxon>Eubacteriales</taxon>
        <taxon>Clostridiaceae</taxon>
        <taxon>Clostridium</taxon>
    </lineage>
</organism>
<dbReference type="GO" id="GO:0016075">
    <property type="term" value="P:rRNA catabolic process"/>
    <property type="evidence" value="ECO:0007669"/>
    <property type="project" value="TreeGrafter"/>
</dbReference>
<evidence type="ECO:0000313" key="3">
    <source>
        <dbReference type="EMBL" id="KGJ51109.1"/>
    </source>
</evidence>
<dbReference type="EMBL" id="JQIF01000143">
    <property type="protein sequence ID" value="KGJ51109.1"/>
    <property type="molecule type" value="Genomic_DNA"/>
</dbReference>
<dbReference type="PANTHER" id="PTHR33988:SF2">
    <property type="entry name" value="ENDORIBONUCLEASE MAZF"/>
    <property type="match status" value="1"/>
</dbReference>
<accession>A0A099HZB5</accession>